<dbReference type="PANTHER" id="PTHR46520">
    <property type="entry name" value="SERINE BETA-LACTAMASE-LIKE PROTEIN LACTB, MITOCHONDRIAL"/>
    <property type="match status" value="1"/>
</dbReference>
<keyword evidence="1" id="KW-0472">Membrane</keyword>
<feature type="transmembrane region" description="Helical" evidence="1">
    <location>
        <begin position="68"/>
        <end position="93"/>
    </location>
</feature>
<evidence type="ECO:0000259" key="2">
    <source>
        <dbReference type="Pfam" id="PF00144"/>
    </source>
</evidence>
<dbReference type="KEGG" id="abac:LuPra_01159"/>
<dbReference type="GO" id="GO:0019216">
    <property type="term" value="P:regulation of lipid metabolic process"/>
    <property type="evidence" value="ECO:0007669"/>
    <property type="project" value="TreeGrafter"/>
</dbReference>
<dbReference type="STRING" id="1855912.LuPra_01159"/>
<keyword evidence="4" id="KW-1185">Reference proteome</keyword>
<dbReference type="InterPro" id="IPR001466">
    <property type="entry name" value="Beta-lactam-related"/>
</dbReference>
<keyword evidence="1" id="KW-0812">Transmembrane</keyword>
<evidence type="ECO:0000313" key="3">
    <source>
        <dbReference type="EMBL" id="AMY07971.1"/>
    </source>
</evidence>
<protein>
    <submittedName>
        <fullName evidence="3">Beta-lactamase</fullName>
    </submittedName>
</protein>
<evidence type="ECO:0000256" key="1">
    <source>
        <dbReference type="SAM" id="Phobius"/>
    </source>
</evidence>
<dbReference type="AlphaFoldDB" id="A0A143PHH0"/>
<dbReference type="OrthoDB" id="9803467at2"/>
<dbReference type="GO" id="GO:0006508">
    <property type="term" value="P:proteolysis"/>
    <property type="evidence" value="ECO:0007669"/>
    <property type="project" value="TreeGrafter"/>
</dbReference>
<gene>
    <name evidence="3" type="ORF">LuPra_01159</name>
</gene>
<dbReference type="SUPFAM" id="SSF56601">
    <property type="entry name" value="beta-lactamase/transpeptidase-like"/>
    <property type="match status" value="1"/>
</dbReference>
<feature type="transmembrane region" description="Helical" evidence="1">
    <location>
        <begin position="36"/>
        <end position="56"/>
    </location>
</feature>
<dbReference type="InterPro" id="IPR012338">
    <property type="entry name" value="Beta-lactam/transpept-like"/>
</dbReference>
<dbReference type="PANTHER" id="PTHR46520:SF1">
    <property type="entry name" value="SERINE BETA-LACTAMASE-LIKE PROTEIN LACTB, MITOCHONDRIAL"/>
    <property type="match status" value="1"/>
</dbReference>
<dbReference type="EMBL" id="CP015136">
    <property type="protein sequence ID" value="AMY07971.1"/>
    <property type="molecule type" value="Genomic_DNA"/>
</dbReference>
<dbReference type="GO" id="GO:0008233">
    <property type="term" value="F:peptidase activity"/>
    <property type="evidence" value="ECO:0007669"/>
    <property type="project" value="TreeGrafter"/>
</dbReference>
<proteinExistence type="predicted"/>
<dbReference type="Gene3D" id="3.40.710.10">
    <property type="entry name" value="DD-peptidase/beta-lactamase superfamily"/>
    <property type="match status" value="1"/>
</dbReference>
<organism evidence="3 4">
    <name type="scientific">Luteitalea pratensis</name>
    <dbReference type="NCBI Taxonomy" id="1855912"/>
    <lineage>
        <taxon>Bacteria</taxon>
        <taxon>Pseudomonadati</taxon>
        <taxon>Acidobacteriota</taxon>
        <taxon>Vicinamibacteria</taxon>
        <taxon>Vicinamibacterales</taxon>
        <taxon>Vicinamibacteraceae</taxon>
        <taxon>Luteitalea</taxon>
    </lineage>
</organism>
<feature type="domain" description="Beta-lactamase-related" evidence="2">
    <location>
        <begin position="119"/>
        <end position="198"/>
    </location>
</feature>
<sequence>MTTAVLNPVKAFTLIALGLAIAAMGIYVANADDAPGAAVIGMLLMVVGVVLGVRAARNRLPMWAARSALAVGVVVAAFAAFLTHAVVVTAPLFPQSQEVPSVVASAPSPQHTAAVERARELVRAAVLEQNLPGVSVAVGAGGTVIWAEGFGWRDVVTRTPVTPDTRFNIGTAASAVSAAAARLGLTNTGADAAKEWSPEAIGEEGEDFPPLTLLRHVIWQPLGLMPAEYPLPGHRATFYVPRSDDNPGRGRRLMYMRDLACCANGMAFYSTPFDLVRFALATHPDSVNGELAGGMVMSLLTGRDSGIVIAVTSNMAHANTSSLALRVADAFAQQTR</sequence>
<dbReference type="Pfam" id="PF00144">
    <property type="entry name" value="Beta-lactamase"/>
    <property type="match status" value="1"/>
</dbReference>
<dbReference type="Proteomes" id="UP000076079">
    <property type="component" value="Chromosome"/>
</dbReference>
<reference evidence="4" key="2">
    <citation type="submission" date="2016-04" db="EMBL/GenBank/DDBJ databases">
        <title>First Complete Genome Sequence of a Subdivision 6 Acidobacterium.</title>
        <authorList>
            <person name="Huang S."/>
            <person name="Vieira S."/>
            <person name="Bunk B."/>
            <person name="Riedel T."/>
            <person name="Sproeer C."/>
            <person name="Overmann J."/>
        </authorList>
    </citation>
    <scope>NUCLEOTIDE SEQUENCE [LARGE SCALE GENOMIC DNA]</scope>
    <source>
        <strain evidence="4">DSM 100886 HEG_-6_39</strain>
    </source>
</reference>
<name>A0A143PHH0_LUTPR</name>
<dbReference type="RefSeq" id="WP_110169855.1">
    <property type="nucleotide sequence ID" value="NZ_CP015136.1"/>
</dbReference>
<reference evidence="3 4" key="1">
    <citation type="journal article" date="2016" name="Genome Announc.">
        <title>First Complete Genome Sequence of a Subdivision 6 Acidobacterium Strain.</title>
        <authorList>
            <person name="Huang S."/>
            <person name="Vieira S."/>
            <person name="Bunk B."/>
            <person name="Riedel T."/>
            <person name="Sproer C."/>
            <person name="Overmann J."/>
        </authorList>
    </citation>
    <scope>NUCLEOTIDE SEQUENCE [LARGE SCALE GENOMIC DNA]</scope>
    <source>
        <strain evidence="4">DSM 100886 HEG_-6_39</strain>
    </source>
</reference>
<dbReference type="InterPro" id="IPR052794">
    <property type="entry name" value="Mito_Ser_Protease_LACTB"/>
</dbReference>
<keyword evidence="1" id="KW-1133">Transmembrane helix</keyword>
<accession>A0A143PHH0</accession>
<feature type="transmembrane region" description="Helical" evidence="1">
    <location>
        <begin position="12"/>
        <end position="30"/>
    </location>
</feature>
<evidence type="ECO:0000313" key="4">
    <source>
        <dbReference type="Proteomes" id="UP000076079"/>
    </source>
</evidence>